<evidence type="ECO:0000256" key="4">
    <source>
        <dbReference type="PIRNR" id="PIRNR036492"/>
    </source>
</evidence>
<comment type="similarity">
    <text evidence="1 4 6">Belongs to the aldehyde dehydrogenase family.</text>
</comment>
<reference evidence="8" key="1">
    <citation type="submission" date="2019-02" db="EMBL/GenBank/DDBJ databases">
        <authorList>
            <person name="Li S.-H."/>
        </authorList>
    </citation>
    <scope>NUCLEOTIDE SEQUENCE</scope>
    <source>
        <strain evidence="8">IMCC14734</strain>
    </source>
</reference>
<gene>
    <name evidence="8" type="ORF">EYC98_04810</name>
</gene>
<dbReference type="SUPFAM" id="SSF53720">
    <property type="entry name" value="ALDH-like"/>
    <property type="match status" value="1"/>
</dbReference>
<dbReference type="PIRSF" id="PIRSF036492">
    <property type="entry name" value="ALDH"/>
    <property type="match status" value="1"/>
</dbReference>
<dbReference type="Gene3D" id="3.40.309.10">
    <property type="entry name" value="Aldehyde Dehydrogenase, Chain A, domain 2"/>
    <property type="match status" value="1"/>
</dbReference>
<evidence type="ECO:0000256" key="6">
    <source>
        <dbReference type="RuleBase" id="RU003345"/>
    </source>
</evidence>
<evidence type="ECO:0000259" key="7">
    <source>
        <dbReference type="Pfam" id="PF00171"/>
    </source>
</evidence>
<keyword evidence="3" id="KW-0520">NAD</keyword>
<dbReference type="PROSITE" id="PS00687">
    <property type="entry name" value="ALDEHYDE_DEHYDR_GLU"/>
    <property type="match status" value="1"/>
</dbReference>
<keyword evidence="2 4" id="KW-0560">Oxidoreductase</keyword>
<dbReference type="Proteomes" id="UP001143362">
    <property type="component" value="Unassembled WGS sequence"/>
</dbReference>
<dbReference type="RefSeq" id="WP_279244165.1">
    <property type="nucleotide sequence ID" value="NZ_SHNN01000001.1"/>
</dbReference>
<dbReference type="InterPro" id="IPR029510">
    <property type="entry name" value="Ald_DH_CS_GLU"/>
</dbReference>
<accession>A0ABT3TD10</accession>
<dbReference type="InterPro" id="IPR015590">
    <property type="entry name" value="Aldehyde_DH_dom"/>
</dbReference>
<dbReference type="InterPro" id="IPR016162">
    <property type="entry name" value="Ald_DH_N"/>
</dbReference>
<sequence length="487" mass="53235">MNAPETITTGHDPITEAMMKVLEAQRADYLAEGHVSVEVRIDRMRRGMNSVAKYQDKLVDALSTDFTCRPRQLSMLTDVSASISPFKSAIKQVKTWMKPEKRKTMFPLGLLGGRSRIEYQPLGVVGIISPWNFPANLTFGPLADVLAAGNRAMIKPSEFTPSVSDVMAEIVADAWDEKEVAIFTGGPEAGAAFSALPFDHMLFTGATSVARHIMAAAAKNLVPVTLELGGKSPVIISRSADVKTAVSRFMMGKTMNAGQICLAPDYLLVPEEKADEIIAEIKTAVAAMYPTMLENPEYTSMVNERHFQRLQDNLTDAAEKGGDVISTAPAGEDFSQQQGTYKIAPTIINNTTDDMRVLQEEIFGPLLPIKTYKDFDETIQYVNANPRPLALYYFGSDAQEERNVLDRTTSGGVCLNDVIMHIMQEDLPFGGVGPAGTGSYHGYDGFKNFSHAKSIYKQAKIDVAGLGGMRPPYGPNTEKTIKMQTKI</sequence>
<evidence type="ECO:0000313" key="9">
    <source>
        <dbReference type="Proteomes" id="UP001143362"/>
    </source>
</evidence>
<dbReference type="InterPro" id="IPR016161">
    <property type="entry name" value="Ald_DH/histidinol_DH"/>
</dbReference>
<dbReference type="CDD" id="cd07133">
    <property type="entry name" value="ALDH_CALDH_CalB"/>
    <property type="match status" value="1"/>
</dbReference>
<dbReference type="PANTHER" id="PTHR43570">
    <property type="entry name" value="ALDEHYDE DEHYDROGENASE"/>
    <property type="match status" value="1"/>
</dbReference>
<evidence type="ECO:0000256" key="1">
    <source>
        <dbReference type="ARBA" id="ARBA00009986"/>
    </source>
</evidence>
<dbReference type="EMBL" id="SHNN01000001">
    <property type="protein sequence ID" value="MCX2980186.1"/>
    <property type="molecule type" value="Genomic_DNA"/>
</dbReference>
<dbReference type="InterPro" id="IPR016163">
    <property type="entry name" value="Ald_DH_C"/>
</dbReference>
<dbReference type="InterPro" id="IPR012394">
    <property type="entry name" value="Aldehyde_DH_NAD(P)"/>
</dbReference>
<name>A0ABT3TD10_9GAMM</name>
<proteinExistence type="inferred from homology"/>
<evidence type="ECO:0000256" key="3">
    <source>
        <dbReference type="ARBA" id="ARBA00023027"/>
    </source>
</evidence>
<feature type="active site" evidence="5">
    <location>
        <position position="227"/>
    </location>
</feature>
<organism evidence="8 9">
    <name type="scientific">Candidatus Litorirhabdus singularis</name>
    <dbReference type="NCBI Taxonomy" id="2518993"/>
    <lineage>
        <taxon>Bacteria</taxon>
        <taxon>Pseudomonadati</taxon>
        <taxon>Pseudomonadota</taxon>
        <taxon>Gammaproteobacteria</taxon>
        <taxon>Cellvibrionales</taxon>
        <taxon>Halieaceae</taxon>
        <taxon>Candidatus Litorirhabdus</taxon>
    </lineage>
</organism>
<evidence type="ECO:0000313" key="8">
    <source>
        <dbReference type="EMBL" id="MCX2980186.1"/>
    </source>
</evidence>
<comment type="caution">
    <text evidence="8">The sequence shown here is derived from an EMBL/GenBank/DDBJ whole genome shotgun (WGS) entry which is preliminary data.</text>
</comment>
<dbReference type="Gene3D" id="3.40.605.10">
    <property type="entry name" value="Aldehyde Dehydrogenase, Chain A, domain 1"/>
    <property type="match status" value="1"/>
</dbReference>
<dbReference type="Pfam" id="PF00171">
    <property type="entry name" value="Aldedh"/>
    <property type="match status" value="1"/>
</dbReference>
<evidence type="ECO:0000256" key="2">
    <source>
        <dbReference type="ARBA" id="ARBA00023002"/>
    </source>
</evidence>
<feature type="domain" description="Aldehyde dehydrogenase" evidence="7">
    <location>
        <begin position="19"/>
        <end position="455"/>
    </location>
</feature>
<evidence type="ECO:0000256" key="5">
    <source>
        <dbReference type="PROSITE-ProRule" id="PRU10007"/>
    </source>
</evidence>
<keyword evidence="9" id="KW-1185">Reference proteome</keyword>
<dbReference type="PANTHER" id="PTHR43570:SF20">
    <property type="entry name" value="ALDEHYDE DEHYDROGENASE ALDX-RELATED"/>
    <property type="match status" value="1"/>
</dbReference>
<protein>
    <recommendedName>
        <fullName evidence="4">Aldehyde dehydrogenase</fullName>
    </recommendedName>
</protein>